<dbReference type="Proteomes" id="UP000634011">
    <property type="component" value="Unassembled WGS sequence"/>
</dbReference>
<dbReference type="GO" id="GO:0005886">
    <property type="term" value="C:plasma membrane"/>
    <property type="evidence" value="ECO:0007669"/>
    <property type="project" value="UniProtKB-SubCell"/>
</dbReference>
<sequence>MSAVPSTLPVAPVAPAAPIIPNASWRQASVEDQQVALAQAIQVACNRVAPTWPLDRLIAVNPWWGFVDQSVQKVSDMMSHLCGTRLTMPAEWYLAEFKSKRISEAALAKAIKQHGLTLDIASFIQACSASSSESARFMLLTDALDAQRDLAHQPACRDVVTHAIGQHCASWFDEGQARWKLTHATSLYVAWREIASYDNGPSLFTGIDGIADRIAALPDTHEKLIEVVCEKLRIKPEEYETYFTALLLSINGWAAWCAYLNWQAGLQGKTDNHLQQLLAIRLAWEWVLADSSQNEDVVDAWHAGRGLPVKESGNSYDWIWQDALELTWQAQVNQGLALQVKSTPESTKSARPAMQAVFCIDVRSERMRRALEASDPSIRTHGFAGFFGLPIEYLPFAGHEARPQLPGLLAPKMRVVSVSSDREKTQNLFAQRRLRLGVAQAWERFRTTASSGFGFVETTGLSYAWKLVKSSLHSTKEKAADTAALSASERDRLVPVLENIGVDESIDLVAGILRAMSMTSDFAPVILLVGHGSQTANNPHAAGLDCGACCGQTGEVNARVLAHLLNRVDIRYGLRAKGIDVPEDTLFVAGLHNTTTDEIRLFDVQDDVKKIAELEQVRAWLAQAGQRIREERAPTMGMPASKPEALMESMRERAGDWSQVRPEWGLANNAAFIAAPRQRTQHMNLHGRSFLHDYNHAEDAGNAVLEQILTAPVLVAHWINMQYFASTVDNRRWGSGNKVLHNVVGGHIGVFEGNGGDLRIGLPLQSLHDGDDWVHTPLRLSVWMEAPRDIISGIVHKHEKLWQLVDGGWLHLFSIDPECGEVYRYVKSTENGDAAHQWVLESAQV</sequence>
<comment type="caution">
    <text evidence="7">The sequence shown here is derived from an EMBL/GenBank/DDBJ whole genome shotgun (WGS) entry which is preliminary data.</text>
</comment>
<comment type="cofactor">
    <cofactor evidence="6">
        <name>Zn(2+)</name>
        <dbReference type="ChEBI" id="CHEBI:29105"/>
    </cofactor>
</comment>
<feature type="binding site" evidence="6">
    <location>
        <position position="546"/>
    </location>
    <ligand>
        <name>Zn(2+)</name>
        <dbReference type="ChEBI" id="CHEBI:29105"/>
    </ligand>
</feature>
<comment type="function">
    <text evidence="6">Part of an energy-coupled inorganic carbon pump.</text>
</comment>
<dbReference type="GO" id="GO:0008270">
    <property type="term" value="F:zinc ion binding"/>
    <property type="evidence" value="ECO:0007669"/>
    <property type="project" value="UniProtKB-UniRule"/>
</dbReference>
<keyword evidence="5 6" id="KW-0472">Membrane</keyword>
<keyword evidence="2 6" id="KW-1003">Cell membrane</keyword>
<evidence type="ECO:0000256" key="4">
    <source>
        <dbReference type="ARBA" id="ARBA00022833"/>
    </source>
</evidence>
<comment type="similarity">
    <text evidence="6">Belongs to the inorganic carbon transporter (TC 9.A.2) DabA family.</text>
</comment>
<keyword evidence="3 6" id="KW-0479">Metal-binding</keyword>
<gene>
    <name evidence="6" type="primary">dabA</name>
    <name evidence="7" type="ORF">H8K32_15025</name>
</gene>
<dbReference type="HAMAP" id="MF_01871">
    <property type="entry name" value="DabA"/>
    <property type="match status" value="1"/>
</dbReference>
<keyword evidence="1 6" id="KW-0813">Transport</keyword>
<evidence type="ECO:0000256" key="1">
    <source>
        <dbReference type="ARBA" id="ARBA00022448"/>
    </source>
</evidence>
<evidence type="ECO:0000256" key="2">
    <source>
        <dbReference type="ARBA" id="ARBA00022475"/>
    </source>
</evidence>
<protein>
    <recommendedName>
        <fullName evidence="6">Probable inorganic carbon transporter subunit DabA</fullName>
    </recommendedName>
</protein>
<dbReference type="AlphaFoldDB" id="A0A923HG47"/>
<evidence type="ECO:0000256" key="3">
    <source>
        <dbReference type="ARBA" id="ARBA00022723"/>
    </source>
</evidence>
<accession>A0A923HG47</accession>
<dbReference type="InterPro" id="IPR018752">
    <property type="entry name" value="DabA"/>
</dbReference>
<reference evidence="7" key="1">
    <citation type="submission" date="2020-08" db="EMBL/GenBank/DDBJ databases">
        <title>Novel species isolated from subtropical streams in China.</title>
        <authorList>
            <person name="Lu H."/>
        </authorList>
    </citation>
    <scope>NUCLEOTIDE SEQUENCE</scope>
    <source>
        <strain evidence="7">KACC 12607</strain>
    </source>
</reference>
<keyword evidence="8" id="KW-1185">Reference proteome</keyword>
<evidence type="ECO:0000256" key="6">
    <source>
        <dbReference type="HAMAP-Rule" id="MF_01871"/>
    </source>
</evidence>
<name>A0A923HG47_9BURK</name>
<dbReference type="EMBL" id="JACOFV010000014">
    <property type="protein sequence ID" value="MBC3863416.1"/>
    <property type="molecule type" value="Genomic_DNA"/>
</dbReference>
<feature type="binding site" evidence="6">
    <location>
        <position position="531"/>
    </location>
    <ligand>
        <name>Zn(2+)</name>
        <dbReference type="ChEBI" id="CHEBI:29105"/>
    </ligand>
</feature>
<dbReference type="Pfam" id="PF10070">
    <property type="entry name" value="DabA"/>
    <property type="match status" value="1"/>
</dbReference>
<evidence type="ECO:0000313" key="8">
    <source>
        <dbReference type="Proteomes" id="UP000634011"/>
    </source>
</evidence>
<feature type="binding site" evidence="6">
    <location>
        <position position="361"/>
    </location>
    <ligand>
        <name>Zn(2+)</name>
        <dbReference type="ChEBI" id="CHEBI:29105"/>
    </ligand>
</feature>
<evidence type="ECO:0000313" key="7">
    <source>
        <dbReference type="EMBL" id="MBC3863416.1"/>
    </source>
</evidence>
<evidence type="ECO:0000256" key="5">
    <source>
        <dbReference type="ARBA" id="ARBA00023136"/>
    </source>
</evidence>
<organism evidence="7 8">
    <name type="scientific">Undibacterium jejuense</name>
    <dbReference type="NCBI Taxonomy" id="1344949"/>
    <lineage>
        <taxon>Bacteria</taxon>
        <taxon>Pseudomonadati</taxon>
        <taxon>Pseudomonadota</taxon>
        <taxon>Betaproteobacteria</taxon>
        <taxon>Burkholderiales</taxon>
        <taxon>Oxalobacteraceae</taxon>
        <taxon>Undibacterium</taxon>
    </lineage>
</organism>
<feature type="binding site" evidence="6">
    <location>
        <position position="359"/>
    </location>
    <ligand>
        <name>Zn(2+)</name>
        <dbReference type="ChEBI" id="CHEBI:29105"/>
    </ligand>
</feature>
<keyword evidence="4 6" id="KW-0862">Zinc</keyword>
<comment type="subcellular location">
    <subcellularLocation>
        <location evidence="6">Cell membrane</location>
        <topology evidence="6">Peripheral membrane protein</topology>
    </subcellularLocation>
</comment>
<dbReference type="PANTHER" id="PTHR38344:SF1">
    <property type="entry name" value="INORGANIC CARBON TRANSPORTER SUBUNIT DABA-RELATED"/>
    <property type="match status" value="1"/>
</dbReference>
<proteinExistence type="inferred from homology"/>
<dbReference type="PANTHER" id="PTHR38344">
    <property type="entry name" value="UPF0753 PROTEIN AQ_863"/>
    <property type="match status" value="1"/>
</dbReference>
<comment type="subunit">
    <text evidence="6">Forms a complex with DabB.</text>
</comment>